<accession>A0A939B9X0</accession>
<keyword evidence="1" id="KW-0805">Transcription regulation</keyword>
<evidence type="ECO:0000256" key="4">
    <source>
        <dbReference type="SAM" id="MobiDB-lite"/>
    </source>
</evidence>
<evidence type="ECO:0000313" key="6">
    <source>
        <dbReference type="EMBL" id="MBM6699978.1"/>
    </source>
</evidence>
<evidence type="ECO:0000256" key="2">
    <source>
        <dbReference type="ARBA" id="ARBA00023125"/>
    </source>
</evidence>
<dbReference type="PANTHER" id="PTHR30146:SF153">
    <property type="entry name" value="LACTOSE OPERON REPRESSOR"/>
    <property type="match status" value="1"/>
</dbReference>
<keyword evidence="7" id="KW-1185">Reference proteome</keyword>
<dbReference type="CDD" id="cd01392">
    <property type="entry name" value="HTH_LacI"/>
    <property type="match status" value="1"/>
</dbReference>
<dbReference type="PANTHER" id="PTHR30146">
    <property type="entry name" value="LACI-RELATED TRANSCRIPTIONAL REPRESSOR"/>
    <property type="match status" value="1"/>
</dbReference>
<evidence type="ECO:0000259" key="5">
    <source>
        <dbReference type="PROSITE" id="PS50932"/>
    </source>
</evidence>
<dbReference type="InterPro" id="IPR046335">
    <property type="entry name" value="LacI/GalR-like_sensor"/>
</dbReference>
<feature type="domain" description="HTH lacI-type" evidence="5">
    <location>
        <begin position="30"/>
        <end position="81"/>
    </location>
</feature>
<feature type="compositionally biased region" description="Low complexity" evidence="4">
    <location>
        <begin position="1"/>
        <end position="13"/>
    </location>
</feature>
<dbReference type="InterPro" id="IPR000843">
    <property type="entry name" value="HTH_LacI"/>
</dbReference>
<dbReference type="SUPFAM" id="SSF53822">
    <property type="entry name" value="Periplasmic binding protein-like I"/>
    <property type="match status" value="1"/>
</dbReference>
<proteinExistence type="predicted"/>
<dbReference type="SUPFAM" id="SSF47413">
    <property type="entry name" value="lambda repressor-like DNA-binding domains"/>
    <property type="match status" value="1"/>
</dbReference>
<dbReference type="EMBL" id="JACLYU010000011">
    <property type="protein sequence ID" value="MBM6699978.1"/>
    <property type="molecule type" value="Genomic_DNA"/>
</dbReference>
<protein>
    <submittedName>
        <fullName evidence="6">LacI family DNA-binding transcriptional regulator</fullName>
    </submittedName>
</protein>
<dbReference type="PROSITE" id="PS50932">
    <property type="entry name" value="HTH_LACI_2"/>
    <property type="match status" value="1"/>
</dbReference>
<feature type="region of interest" description="Disordered" evidence="4">
    <location>
        <begin position="1"/>
        <end position="29"/>
    </location>
</feature>
<dbReference type="SMART" id="SM00354">
    <property type="entry name" value="HTH_LACI"/>
    <property type="match status" value="1"/>
</dbReference>
<name>A0A939B9X0_9BIFI</name>
<dbReference type="Gene3D" id="3.40.50.2300">
    <property type="match status" value="2"/>
</dbReference>
<dbReference type="InterPro" id="IPR010982">
    <property type="entry name" value="Lambda_DNA-bd_dom_sf"/>
</dbReference>
<reference evidence="6" key="2">
    <citation type="journal article" date="2021" name="Sci. Rep.">
        <title>The distribution of antibiotic resistance genes in chicken gut microbiota commensals.</title>
        <authorList>
            <person name="Juricova H."/>
            <person name="Matiasovicova J."/>
            <person name="Kubasova T."/>
            <person name="Cejkova D."/>
            <person name="Rychlik I."/>
        </authorList>
    </citation>
    <scope>NUCLEOTIDE SEQUENCE</scope>
    <source>
        <strain evidence="6">An836</strain>
    </source>
</reference>
<reference evidence="6" key="1">
    <citation type="submission" date="2020-08" db="EMBL/GenBank/DDBJ databases">
        <authorList>
            <person name="Cejkova D."/>
            <person name="Kubasova T."/>
            <person name="Jahodarova E."/>
            <person name="Rychlik I."/>
        </authorList>
    </citation>
    <scope>NUCLEOTIDE SEQUENCE</scope>
    <source>
        <strain evidence="6">An836</strain>
    </source>
</reference>
<feature type="compositionally biased region" description="Basic and acidic residues" evidence="4">
    <location>
        <begin position="15"/>
        <end position="27"/>
    </location>
</feature>
<dbReference type="Pfam" id="PF13377">
    <property type="entry name" value="Peripla_BP_3"/>
    <property type="match status" value="1"/>
</dbReference>
<dbReference type="Pfam" id="PF00356">
    <property type="entry name" value="LacI"/>
    <property type="match status" value="1"/>
</dbReference>
<dbReference type="Proteomes" id="UP000718821">
    <property type="component" value="Unassembled WGS sequence"/>
</dbReference>
<evidence type="ECO:0000256" key="1">
    <source>
        <dbReference type="ARBA" id="ARBA00023015"/>
    </source>
</evidence>
<dbReference type="AlphaFoldDB" id="A0A939B9X0"/>
<dbReference type="GO" id="GO:0003700">
    <property type="term" value="F:DNA-binding transcription factor activity"/>
    <property type="evidence" value="ECO:0007669"/>
    <property type="project" value="TreeGrafter"/>
</dbReference>
<evidence type="ECO:0000313" key="7">
    <source>
        <dbReference type="Proteomes" id="UP000718821"/>
    </source>
</evidence>
<evidence type="ECO:0000256" key="3">
    <source>
        <dbReference type="ARBA" id="ARBA00023163"/>
    </source>
</evidence>
<dbReference type="CDD" id="cd06296">
    <property type="entry name" value="PBP1_CatR-like"/>
    <property type="match status" value="1"/>
</dbReference>
<keyword evidence="3" id="KW-0804">Transcription</keyword>
<gene>
    <name evidence="6" type="ORF">H7U32_06595</name>
</gene>
<keyword evidence="2 6" id="KW-0238">DNA-binding</keyword>
<organism evidence="6 7">
    <name type="scientific">Bifidobacterium pullorum subsp. saeculare</name>
    <dbReference type="NCBI Taxonomy" id="78257"/>
    <lineage>
        <taxon>Bacteria</taxon>
        <taxon>Bacillati</taxon>
        <taxon>Actinomycetota</taxon>
        <taxon>Actinomycetes</taxon>
        <taxon>Bifidobacteriales</taxon>
        <taxon>Bifidobacteriaceae</taxon>
        <taxon>Bifidobacterium</taxon>
    </lineage>
</organism>
<dbReference type="GO" id="GO:0000976">
    <property type="term" value="F:transcription cis-regulatory region binding"/>
    <property type="evidence" value="ECO:0007669"/>
    <property type="project" value="TreeGrafter"/>
</dbReference>
<dbReference type="InterPro" id="IPR028082">
    <property type="entry name" value="Peripla_BP_I"/>
</dbReference>
<comment type="caution">
    <text evidence="6">The sequence shown here is derived from an EMBL/GenBank/DDBJ whole genome shotgun (WGS) entry which is preliminary data.</text>
</comment>
<dbReference type="Gene3D" id="1.10.260.40">
    <property type="entry name" value="lambda repressor-like DNA-binding domains"/>
    <property type="match status" value="1"/>
</dbReference>
<sequence>MTTTDIRTRTAPTSDAHDTHTGREARAHRPQLADIAEQTGFSLATVSKVLNGRTDVSEQTRHTINEALRANGYVRRKNSRKPNPTIEIVFESFDTIWALEILRGVIHAAQMEELSVITTESGDRRHPGADWIDGVLRRAPVGVILVFSNLTNKERERLVEYNIPTVILDPSGDPSPENLSIQADNWTGGLIATRHLLSLGHTRIGIITGPMTMMCSRARLDGYSAALAERGLVYDASLVREGDFHTEEGRLQAMSLLADPQARPSAIFVESDLMAMGVYEAARSLGIRIPEDLSVVGFDNIQTAQFMSPPLTTVTQPLEEMGATATRTILDRQHGLQVQPRTILPTTLVVRDSTQRADDADDALPDF</sequence>